<dbReference type="InterPro" id="IPR056624">
    <property type="entry name" value="WH_CYT4"/>
</dbReference>
<dbReference type="PANTHER" id="PTHR23355">
    <property type="entry name" value="RIBONUCLEASE"/>
    <property type="match status" value="1"/>
</dbReference>
<feature type="region of interest" description="Disordered" evidence="1">
    <location>
        <begin position="89"/>
        <end position="108"/>
    </location>
</feature>
<sequence>MRPNRLIQSSNVCWACIANQRRRFYQSAARLSQSQLSTSTTSDNGFSPSLLPSQPIRKRLQEWQQVNGNPLTELLALDHAQALDTTSWQQQLSEGADEEDGGPDIDREGYDLSYAKRAVFEPGDLLELSPSESDLAPPLCIYVRQVEAQIQLITSQGKWVNVAPMRVMSTISKFVDPNLIPAILPYLPSKAIEQEVLEQGAAIDISAPRTVTAPLVSALARLKLEADEIYRHNAAVLDSAHDILAHPTDLRFGGLINIADKLLGTGQSPTVPQQYAVRKAIHYAGIGFYRDTTSHRTTGLYQIRSKEQLHQINMARTWLREYQEGETNFATGAWRKQRRTGVEIIRGFVEKCRKRILLSRKTRQPTHTGGVGPSSEKYPITYHKGAFYTTPHQEPFTAEDIVLVKFLEGWCVQNSYQPEPSLRALAPLLIRAVGLYEDFELGNWTAFTFLQEIGVYSPWANRWLFDVNLLLPSSQHSKPLERLASELEKLTSRDVNLKDSMSDLRHDWKDLPAFAIDPPGAKEIDDAVSVERISGSPTEFWVHVHIANPTAFLDRNDVFAKMAMHLTETLYLPETVYPLLPAWMTQDMFSLKADRPCLTFSTKINLMGETLETRVRPGILRNVISLEYSQLPELLDASSITMPTPWSLIVGGETPSRKPTPPPQVTPQQKEDLKLLYKLAKGHAAARDRKGAVFFANGKVDCFVYWKDQFGLPRVHPHRKNGCLSHGDPIIELQGEACTNPFSSAARDSPFMLVQEMMTVANVCAATWCADRNIPILYRGVGTKSLNVVDGNKEILQPAREKYGFVPIGVANQFLNIFGKAVLAPTPIQHRMQGLDRYTKATSPLRRFGDMMAHWQIEAAIRQESRIGSKSLIGASEVDQASYLPYTKNHIDKMITRVEPRERLITKMSRYSLHHWQCHAFQRAIEFGEAPLSKRAAVVIFGENSFKSNNAEVNVLGKLLESSIRVQVRALGSPEAAKCMSLLSPGDVWECEYVAATSMDSNIYVRPIQRIRREMDPS</sequence>
<dbReference type="SUPFAM" id="SSF50249">
    <property type="entry name" value="Nucleic acid-binding proteins"/>
    <property type="match status" value="1"/>
</dbReference>
<reference evidence="3 4" key="1">
    <citation type="submission" date="2019-07" db="EMBL/GenBank/DDBJ databases">
        <title>Finished genome of Venturia effusa.</title>
        <authorList>
            <person name="Young C.A."/>
            <person name="Cox M.P."/>
            <person name="Ganley A.R.D."/>
            <person name="David W.J."/>
        </authorList>
    </citation>
    <scope>NUCLEOTIDE SEQUENCE [LARGE SCALE GENOMIC DNA]</scope>
    <source>
        <strain evidence="4">albino</strain>
    </source>
</reference>
<dbReference type="GO" id="GO:0000932">
    <property type="term" value="C:P-body"/>
    <property type="evidence" value="ECO:0007669"/>
    <property type="project" value="TreeGrafter"/>
</dbReference>
<dbReference type="GO" id="GO:0000175">
    <property type="term" value="F:3'-5'-RNA exonuclease activity"/>
    <property type="evidence" value="ECO:0007669"/>
    <property type="project" value="TreeGrafter"/>
</dbReference>
<gene>
    <name evidence="3" type="ORF">FKW77_010023</name>
</gene>
<dbReference type="STRING" id="50376.A0A517L483"/>
<dbReference type="Pfam" id="PF23216">
    <property type="entry name" value="WHD_CYT4"/>
    <property type="match status" value="1"/>
</dbReference>
<dbReference type="InterPro" id="IPR012340">
    <property type="entry name" value="NA-bd_OB-fold"/>
</dbReference>
<keyword evidence="4" id="KW-1185">Reference proteome</keyword>
<dbReference type="InterPro" id="IPR001900">
    <property type="entry name" value="RNase_II/R"/>
</dbReference>
<evidence type="ECO:0000313" key="3">
    <source>
        <dbReference type="EMBL" id="QDS70477.1"/>
    </source>
</evidence>
<dbReference type="GO" id="GO:0006402">
    <property type="term" value="P:mRNA catabolic process"/>
    <property type="evidence" value="ECO:0007669"/>
    <property type="project" value="TreeGrafter"/>
</dbReference>
<evidence type="ECO:0000256" key="1">
    <source>
        <dbReference type="SAM" id="MobiDB-lite"/>
    </source>
</evidence>
<name>A0A517L483_9PEZI</name>
<dbReference type="Pfam" id="PF23214">
    <property type="entry name" value="SH3_CYT4"/>
    <property type="match status" value="1"/>
</dbReference>
<dbReference type="InterPro" id="IPR050180">
    <property type="entry name" value="RNR_Ribonuclease"/>
</dbReference>
<dbReference type="OrthoDB" id="2285229at2759"/>
<dbReference type="InterPro" id="IPR056625">
    <property type="entry name" value="SH3_CYT4"/>
</dbReference>
<feature type="domain" description="RNB" evidence="2">
    <location>
        <begin position="505"/>
        <end position="863"/>
    </location>
</feature>
<dbReference type="SMART" id="SM00955">
    <property type="entry name" value="RNB"/>
    <property type="match status" value="1"/>
</dbReference>
<proteinExistence type="predicted"/>
<dbReference type="GO" id="GO:0003723">
    <property type="term" value="F:RNA binding"/>
    <property type="evidence" value="ECO:0007669"/>
    <property type="project" value="InterPro"/>
</dbReference>
<evidence type="ECO:0000313" key="4">
    <source>
        <dbReference type="Proteomes" id="UP000316270"/>
    </source>
</evidence>
<dbReference type="Pfam" id="PF00773">
    <property type="entry name" value="RNB"/>
    <property type="match status" value="1"/>
</dbReference>
<protein>
    <recommendedName>
        <fullName evidence="2">RNB domain-containing protein</fullName>
    </recommendedName>
</protein>
<dbReference type="EMBL" id="CP042188">
    <property type="protein sequence ID" value="QDS70477.1"/>
    <property type="molecule type" value="Genomic_DNA"/>
</dbReference>
<organism evidence="3 4">
    <name type="scientific">Venturia effusa</name>
    <dbReference type="NCBI Taxonomy" id="50376"/>
    <lineage>
        <taxon>Eukaryota</taxon>
        <taxon>Fungi</taxon>
        <taxon>Dikarya</taxon>
        <taxon>Ascomycota</taxon>
        <taxon>Pezizomycotina</taxon>
        <taxon>Dothideomycetes</taxon>
        <taxon>Pleosporomycetidae</taxon>
        <taxon>Venturiales</taxon>
        <taxon>Venturiaceae</taxon>
        <taxon>Venturia</taxon>
    </lineage>
</organism>
<dbReference type="AlphaFoldDB" id="A0A517L483"/>
<dbReference type="Proteomes" id="UP000316270">
    <property type="component" value="Chromosome 4"/>
</dbReference>
<accession>A0A517L483</accession>
<dbReference type="PANTHER" id="PTHR23355:SF65">
    <property type="entry name" value="EXORIBONUCLEASE CYT-4, PUTATIVE (AFU_ORTHOLOGUE AFUA_7G01550)-RELATED"/>
    <property type="match status" value="1"/>
</dbReference>
<evidence type="ECO:0000259" key="2">
    <source>
        <dbReference type="SMART" id="SM00955"/>
    </source>
</evidence>